<feature type="compositionally biased region" description="Basic and acidic residues" evidence="2">
    <location>
        <begin position="227"/>
        <end position="251"/>
    </location>
</feature>
<feature type="coiled-coil region" evidence="1">
    <location>
        <begin position="149"/>
        <end position="176"/>
    </location>
</feature>
<protein>
    <recommendedName>
        <fullName evidence="3">SGF29 C-terminal domain-containing protein</fullName>
    </recommendedName>
</protein>
<feature type="region of interest" description="Disordered" evidence="2">
    <location>
        <begin position="351"/>
        <end position="373"/>
    </location>
</feature>
<dbReference type="InterPro" id="IPR010750">
    <property type="entry name" value="SGF29_tudor-like_dom"/>
</dbReference>
<dbReference type="Proteomes" id="UP000566819">
    <property type="component" value="Unassembled WGS sequence"/>
</dbReference>
<dbReference type="InterPro" id="IPR047288">
    <property type="entry name" value="Tudor_SGF29_rpt1"/>
</dbReference>
<evidence type="ECO:0000313" key="5">
    <source>
        <dbReference type="Proteomes" id="UP000566819"/>
    </source>
</evidence>
<feature type="compositionally biased region" description="Polar residues" evidence="2">
    <location>
        <begin position="86"/>
        <end position="103"/>
    </location>
</feature>
<dbReference type="CDD" id="cd20393">
    <property type="entry name" value="Tudor_SGF29_rpt1"/>
    <property type="match status" value="1"/>
</dbReference>
<dbReference type="OrthoDB" id="10265994at2759"/>
<keyword evidence="1" id="KW-0175">Coiled coil</keyword>
<keyword evidence="5" id="KW-1185">Reference proteome</keyword>
<dbReference type="InterPro" id="IPR037802">
    <property type="entry name" value="SGF29"/>
</dbReference>
<feature type="region of interest" description="Disordered" evidence="2">
    <location>
        <begin position="34"/>
        <end position="131"/>
    </location>
</feature>
<sequence length="444" mass="48867">MTFEDIPKELRPGKNEGIAVKTLEDISKLVIKPGFSHQRLTRAATGSNNPESSKASLAPPLSPKKAKRQQQIATPLLQKGLAAEADQSNTPSVALVENTQPSELQRGRSIKRMSNARSRASRGGGRGGMNETGEEVAIWKDIRDEIAKVAVYEKRATELLAQMEAKEAKMKAMKDLGKEPSPQEISELDDMYREQVRIADNQKALIGSEGASGLLQSLNILTAVQKSNEEKEDMNGPRSTSTRDTHPRTTVDYDVSDSPAPPSGDPYKRNVKGVSGDRRTSSQPPRNSAFEVVVKSDSVSEPSERTGKPKIVYAIKDEVAFKRKNGDEHDWIQGEVTRIIGEGKSRRYEVKDPFPDAGTPPSETLHKSSASQMVPIPKKDVKLEPYEIGKRVLALYPATSTFYRAEVKGILDGGARVQLLFEGEESAEEPEKIVDRRMVLDHKG</sequence>
<feature type="domain" description="SGF29 C-terminal" evidence="3">
    <location>
        <begin position="309"/>
        <end position="444"/>
    </location>
</feature>
<evidence type="ECO:0000256" key="2">
    <source>
        <dbReference type="SAM" id="MobiDB-lite"/>
    </source>
</evidence>
<dbReference type="PANTHER" id="PTHR21539">
    <property type="entry name" value="SAGA-ASSOCIATED FACTOR 29"/>
    <property type="match status" value="1"/>
</dbReference>
<evidence type="ECO:0000259" key="3">
    <source>
        <dbReference type="PROSITE" id="PS51518"/>
    </source>
</evidence>
<dbReference type="Pfam" id="PF07039">
    <property type="entry name" value="SGF29_Tudor"/>
    <property type="match status" value="1"/>
</dbReference>
<dbReference type="PROSITE" id="PS51518">
    <property type="entry name" value="SGF29_C"/>
    <property type="match status" value="1"/>
</dbReference>
<dbReference type="AlphaFoldDB" id="A0A8H4RKM6"/>
<dbReference type="EMBL" id="JAAMPI010000538">
    <property type="protein sequence ID" value="KAF4630546.1"/>
    <property type="molecule type" value="Genomic_DNA"/>
</dbReference>
<evidence type="ECO:0000313" key="4">
    <source>
        <dbReference type="EMBL" id="KAF4630546.1"/>
    </source>
</evidence>
<comment type="caution">
    <text evidence="4">The sequence shown here is derived from an EMBL/GenBank/DDBJ whole genome shotgun (WGS) entry which is preliminary data.</text>
</comment>
<organism evidence="4 5">
    <name type="scientific">Cudoniella acicularis</name>
    <dbReference type="NCBI Taxonomy" id="354080"/>
    <lineage>
        <taxon>Eukaryota</taxon>
        <taxon>Fungi</taxon>
        <taxon>Dikarya</taxon>
        <taxon>Ascomycota</taxon>
        <taxon>Pezizomycotina</taxon>
        <taxon>Leotiomycetes</taxon>
        <taxon>Helotiales</taxon>
        <taxon>Tricladiaceae</taxon>
        <taxon>Cudoniella</taxon>
    </lineage>
</organism>
<proteinExistence type="predicted"/>
<dbReference type="PANTHER" id="PTHR21539:SF0">
    <property type="entry name" value="SAGA-ASSOCIATED FACTOR 29"/>
    <property type="match status" value="1"/>
</dbReference>
<name>A0A8H4RKM6_9HELO</name>
<gene>
    <name evidence="4" type="ORF">G7Y89_g7591</name>
</gene>
<dbReference type="GO" id="GO:0000124">
    <property type="term" value="C:SAGA complex"/>
    <property type="evidence" value="ECO:0007669"/>
    <property type="project" value="InterPro"/>
</dbReference>
<accession>A0A8H4RKM6</accession>
<dbReference type="Gene3D" id="2.30.30.140">
    <property type="match status" value="1"/>
</dbReference>
<reference evidence="4 5" key="1">
    <citation type="submission" date="2020-03" db="EMBL/GenBank/DDBJ databases">
        <title>Draft Genome Sequence of Cudoniella acicularis.</title>
        <authorList>
            <person name="Buettner E."/>
            <person name="Kellner H."/>
        </authorList>
    </citation>
    <scope>NUCLEOTIDE SEQUENCE [LARGE SCALE GENOMIC DNA]</scope>
    <source>
        <strain evidence="4 5">DSM 108380</strain>
    </source>
</reference>
<feature type="region of interest" description="Disordered" evidence="2">
    <location>
        <begin position="226"/>
        <end position="306"/>
    </location>
</feature>
<evidence type="ECO:0000256" key="1">
    <source>
        <dbReference type="SAM" id="Coils"/>
    </source>
</evidence>